<dbReference type="RefSeq" id="WP_115492032.1">
    <property type="nucleotide sequence ID" value="NZ_JACHWW010000001.1"/>
</dbReference>
<sequence>MLIEAIIASAMMFQGGQSTIPLQPEIEAQPVAQVRTLEDPAELLNLGVTLMQAGEIDAARLAFEKVRDMRVDYTLETTDGRWVEPEVLAQQGLAMLNRERIASR</sequence>
<gene>
    <name evidence="1" type="ORF">DL238_09470</name>
</gene>
<evidence type="ECO:0008006" key="3">
    <source>
        <dbReference type="Google" id="ProtNLM"/>
    </source>
</evidence>
<dbReference type="OrthoDB" id="92543at2"/>
<evidence type="ECO:0000313" key="2">
    <source>
        <dbReference type="Proteomes" id="UP000254101"/>
    </source>
</evidence>
<comment type="caution">
    <text evidence="1">The sequence shown here is derived from an EMBL/GenBank/DDBJ whole genome shotgun (WGS) entry which is preliminary data.</text>
</comment>
<dbReference type="EMBL" id="QRBB01000001">
    <property type="protein sequence ID" value="RDS77809.1"/>
    <property type="molecule type" value="Genomic_DNA"/>
</dbReference>
<reference evidence="1 2" key="1">
    <citation type="submission" date="2018-07" db="EMBL/GenBank/DDBJ databases">
        <title>Erythrobacter nanhaiensis sp. nov., a novel member of the genus Erythrobacter isolated from the South China Sea.</title>
        <authorList>
            <person name="Chen X."/>
            <person name="Liu J."/>
        </authorList>
    </citation>
    <scope>NUCLEOTIDE SEQUENCE [LARGE SCALE GENOMIC DNA]</scope>
    <source>
        <strain evidence="1 2">S-5</strain>
    </source>
</reference>
<accession>A0A395LM74</accession>
<protein>
    <recommendedName>
        <fullName evidence="3">Tetratricopeptide repeat protein</fullName>
    </recommendedName>
</protein>
<proteinExistence type="predicted"/>
<evidence type="ECO:0000313" key="1">
    <source>
        <dbReference type="EMBL" id="RDS77809.1"/>
    </source>
</evidence>
<dbReference type="Proteomes" id="UP000254101">
    <property type="component" value="Unassembled WGS sequence"/>
</dbReference>
<dbReference type="AlphaFoldDB" id="A0A395LM74"/>
<keyword evidence="2" id="KW-1185">Reference proteome</keyword>
<organism evidence="1 2">
    <name type="scientific">Alteriqipengyuania lutimaris</name>
    <dbReference type="NCBI Taxonomy" id="1538146"/>
    <lineage>
        <taxon>Bacteria</taxon>
        <taxon>Pseudomonadati</taxon>
        <taxon>Pseudomonadota</taxon>
        <taxon>Alphaproteobacteria</taxon>
        <taxon>Sphingomonadales</taxon>
        <taxon>Erythrobacteraceae</taxon>
        <taxon>Alteriqipengyuania</taxon>
    </lineage>
</organism>
<name>A0A395LM74_9SPHN</name>